<dbReference type="AlphaFoldDB" id="A0A178IH38"/>
<comment type="caution">
    <text evidence="3">The sequence shown here is derived from an EMBL/GenBank/DDBJ whole genome shotgun (WGS) entry which is preliminary data.</text>
</comment>
<protein>
    <submittedName>
        <fullName evidence="3">Uncharacterized protein</fullName>
    </submittedName>
</protein>
<feature type="signal peptide" evidence="2">
    <location>
        <begin position="1"/>
        <end position="15"/>
    </location>
</feature>
<feature type="chain" id="PRO_5011955405" evidence="2">
    <location>
        <begin position="16"/>
        <end position="109"/>
    </location>
</feature>
<evidence type="ECO:0000313" key="4">
    <source>
        <dbReference type="Proteomes" id="UP000078486"/>
    </source>
</evidence>
<accession>A0A178IH38</accession>
<dbReference type="STRING" id="1184151.AW736_15180"/>
<dbReference type="Proteomes" id="UP000078486">
    <property type="component" value="Unassembled WGS sequence"/>
</dbReference>
<proteinExistence type="predicted"/>
<feature type="region of interest" description="Disordered" evidence="1">
    <location>
        <begin position="90"/>
        <end position="109"/>
    </location>
</feature>
<reference evidence="3 4" key="1">
    <citation type="submission" date="2016-01" db="EMBL/GenBank/DDBJ databases">
        <title>High potential of lignocellulose degradation of a new Verrucomicrobia species.</title>
        <authorList>
            <person name="Wang Y."/>
            <person name="Shi Y."/>
            <person name="Qiu Z."/>
            <person name="Liu S."/>
            <person name="Yang H."/>
        </authorList>
    </citation>
    <scope>NUCLEOTIDE SEQUENCE [LARGE SCALE GENOMIC DNA]</scope>
    <source>
        <strain evidence="3 4">TSB47</strain>
    </source>
</reference>
<gene>
    <name evidence="3" type="ORF">AW736_15180</name>
</gene>
<sequence length="109" mass="11730">MIAFLASLFTLPEWAATTASAAITDGSSLGVPLILAQVPSQVKTGFQYGLGLLFMIGFPEVKAKVEERIKNVPAENRQRAFVRVAKDEAMRQTMRQGQGQPPPSQGIGV</sequence>
<evidence type="ECO:0000313" key="3">
    <source>
        <dbReference type="EMBL" id="OAM89038.1"/>
    </source>
</evidence>
<dbReference type="EMBL" id="LRRQ01000108">
    <property type="protein sequence ID" value="OAM89038.1"/>
    <property type="molecule type" value="Genomic_DNA"/>
</dbReference>
<feature type="compositionally biased region" description="Pro residues" evidence="1">
    <location>
        <begin position="100"/>
        <end position="109"/>
    </location>
</feature>
<organism evidence="3 4">
    <name type="scientific">Termitidicoccus mucosus</name>
    <dbReference type="NCBI Taxonomy" id="1184151"/>
    <lineage>
        <taxon>Bacteria</taxon>
        <taxon>Pseudomonadati</taxon>
        <taxon>Verrucomicrobiota</taxon>
        <taxon>Opitutia</taxon>
        <taxon>Opitutales</taxon>
        <taxon>Opitutaceae</taxon>
        <taxon>Termitidicoccus</taxon>
    </lineage>
</organism>
<name>A0A178IH38_9BACT</name>
<keyword evidence="2" id="KW-0732">Signal</keyword>
<evidence type="ECO:0000256" key="2">
    <source>
        <dbReference type="SAM" id="SignalP"/>
    </source>
</evidence>
<evidence type="ECO:0000256" key="1">
    <source>
        <dbReference type="SAM" id="MobiDB-lite"/>
    </source>
</evidence>
<keyword evidence="4" id="KW-1185">Reference proteome</keyword>